<protein>
    <submittedName>
        <fullName evidence="6">Cytochrome P450 monooxygenase mpaDE</fullName>
    </submittedName>
</protein>
<proteinExistence type="inferred from homology"/>
<dbReference type="SMART" id="SM00849">
    <property type="entry name" value="Lactamase_B"/>
    <property type="match status" value="1"/>
</dbReference>
<dbReference type="GO" id="GO:0046872">
    <property type="term" value="F:metal ion binding"/>
    <property type="evidence" value="ECO:0007669"/>
    <property type="project" value="UniProtKB-KW"/>
</dbReference>
<dbReference type="OrthoDB" id="10250730at2759"/>
<dbReference type="PANTHER" id="PTHR42978">
    <property type="entry name" value="QUORUM-QUENCHING LACTONASE YTNP-RELATED-RELATED"/>
    <property type="match status" value="1"/>
</dbReference>
<dbReference type="OMA" id="WSHAHID"/>
<feature type="domain" description="Metallo-beta-lactamase" evidence="5">
    <location>
        <begin position="44"/>
        <end position="268"/>
    </location>
</feature>
<dbReference type="Gene3D" id="3.60.15.10">
    <property type="entry name" value="Ribonuclease Z/Hydroxyacylglutathione hydrolase-like"/>
    <property type="match status" value="1"/>
</dbReference>
<dbReference type="EMBL" id="CP090165">
    <property type="protein sequence ID" value="UJO15255.1"/>
    <property type="molecule type" value="Genomic_DNA"/>
</dbReference>
<keyword evidence="6" id="KW-0560">Oxidoreductase</keyword>
<keyword evidence="6" id="KW-0503">Monooxygenase</keyword>
<evidence type="ECO:0000313" key="6">
    <source>
        <dbReference type="EMBL" id="UJO15255.1"/>
    </source>
</evidence>
<dbReference type="GO" id="GO:0016787">
    <property type="term" value="F:hydrolase activity"/>
    <property type="evidence" value="ECO:0007669"/>
    <property type="project" value="UniProtKB-KW"/>
</dbReference>
<dbReference type="RefSeq" id="XP_047759621.1">
    <property type="nucleotide sequence ID" value="XM_047907746.1"/>
</dbReference>
<dbReference type="InterPro" id="IPR051013">
    <property type="entry name" value="MBL_superfamily_lactonases"/>
</dbReference>
<organism evidence="6 7">
    <name type="scientific">Passalora fulva</name>
    <name type="common">Tomato leaf mold</name>
    <name type="synonym">Cladosporium fulvum</name>
    <dbReference type="NCBI Taxonomy" id="5499"/>
    <lineage>
        <taxon>Eukaryota</taxon>
        <taxon>Fungi</taxon>
        <taxon>Dikarya</taxon>
        <taxon>Ascomycota</taxon>
        <taxon>Pezizomycotina</taxon>
        <taxon>Dothideomycetes</taxon>
        <taxon>Dothideomycetidae</taxon>
        <taxon>Mycosphaerellales</taxon>
        <taxon>Mycosphaerellaceae</taxon>
        <taxon>Fulvia</taxon>
    </lineage>
</organism>
<dbReference type="InterPro" id="IPR036866">
    <property type="entry name" value="RibonucZ/Hydroxyglut_hydro"/>
</dbReference>
<dbReference type="Proteomes" id="UP000756132">
    <property type="component" value="Chromosome 3"/>
</dbReference>
<accession>A0A9Q8P6K9</accession>
<reference evidence="6" key="1">
    <citation type="submission" date="2021-12" db="EMBL/GenBank/DDBJ databases">
        <authorList>
            <person name="Zaccaron A."/>
            <person name="Stergiopoulos I."/>
        </authorList>
    </citation>
    <scope>NUCLEOTIDE SEQUENCE</scope>
    <source>
        <strain evidence="6">Race5_Kim</strain>
    </source>
</reference>
<comment type="similarity">
    <text evidence="1">Belongs to the metallo-beta-lactamase superfamily.</text>
</comment>
<keyword evidence="3" id="KW-0378">Hydrolase</keyword>
<reference evidence="6" key="2">
    <citation type="journal article" date="2022" name="Microb. Genom.">
        <title>A chromosome-scale genome assembly of the tomato pathogen Cladosporium fulvum reveals a compartmentalized genome architecture and the presence of a dispensable chromosome.</title>
        <authorList>
            <person name="Zaccaron A.Z."/>
            <person name="Chen L.H."/>
            <person name="Samaras A."/>
            <person name="Stergiopoulos I."/>
        </authorList>
    </citation>
    <scope>NUCLEOTIDE SEQUENCE</scope>
    <source>
        <strain evidence="6">Race5_Kim</strain>
    </source>
</reference>
<keyword evidence="2" id="KW-0479">Metal-binding</keyword>
<keyword evidence="4" id="KW-0862">Zinc</keyword>
<dbReference type="Pfam" id="PF00753">
    <property type="entry name" value="Lactamase_B"/>
    <property type="match status" value="1"/>
</dbReference>
<name>A0A9Q8P6K9_PASFU</name>
<evidence type="ECO:0000259" key="5">
    <source>
        <dbReference type="SMART" id="SM00849"/>
    </source>
</evidence>
<keyword evidence="7" id="KW-1185">Reference proteome</keyword>
<evidence type="ECO:0000256" key="4">
    <source>
        <dbReference type="ARBA" id="ARBA00022833"/>
    </source>
</evidence>
<dbReference type="KEGG" id="ffu:CLAFUR5_08598"/>
<evidence type="ECO:0000313" key="7">
    <source>
        <dbReference type="Proteomes" id="UP000756132"/>
    </source>
</evidence>
<dbReference type="GeneID" id="71988476"/>
<dbReference type="CDD" id="cd07730">
    <property type="entry name" value="metallo-hydrolase-like_MBL-fold"/>
    <property type="match status" value="1"/>
</dbReference>
<dbReference type="InterPro" id="IPR001279">
    <property type="entry name" value="Metallo-B-lactamas"/>
</dbReference>
<evidence type="ECO:0000256" key="3">
    <source>
        <dbReference type="ARBA" id="ARBA00022801"/>
    </source>
</evidence>
<dbReference type="PANTHER" id="PTHR42978:SF5">
    <property type="entry name" value="METALLO-BETA-LACTAMASE DOMAIN-CONTAINING PROTEIN"/>
    <property type="match status" value="1"/>
</dbReference>
<dbReference type="GO" id="GO:0004497">
    <property type="term" value="F:monooxygenase activity"/>
    <property type="evidence" value="ECO:0007669"/>
    <property type="project" value="UniProtKB-KW"/>
</dbReference>
<dbReference type="AlphaFoldDB" id="A0A9Q8P6K9"/>
<gene>
    <name evidence="6" type="ORF">CLAFUR5_08598</name>
</gene>
<evidence type="ECO:0000256" key="2">
    <source>
        <dbReference type="ARBA" id="ARBA00022723"/>
    </source>
</evidence>
<dbReference type="SUPFAM" id="SSF56281">
    <property type="entry name" value="Metallo-hydrolase/oxidoreductase"/>
    <property type="match status" value="1"/>
</dbReference>
<sequence length="351" mass="38607">MPSTIPHGSATVQVSIISPNQVLDVPPSSFLTPEIPGTTYSDTPCLSFLIEHVDASGKLSRALWDLGIRSDWENLPPAAVAAIEAMGIKIHTKADVVDQRQAHNIEPSIISTLFLSHWHFDHVGDATRLPKTCKIVMGPGSKKHCLPGYPENPDSLINGDVFQDREFHELDFSATGLAIAGLAAIDWFGDGSFYLLNTPGHAIGHISALARTTLGNPAETASDTFIFLAGDVCHHMGELRPNEWEPLPPTAPSSNNLPIAPHKYLSAHPCHCIDKPFYKPSEGGFMLNAAEMQATVQKVAVLDSDPRVFTVLSHDHWLLDVIEPFPHTANEWRAKGWAEKARWRFLRDFRV</sequence>
<evidence type="ECO:0000256" key="1">
    <source>
        <dbReference type="ARBA" id="ARBA00007749"/>
    </source>
</evidence>